<comment type="caution">
    <text evidence="1">The sequence shown here is derived from an EMBL/GenBank/DDBJ whole genome shotgun (WGS) entry which is preliminary data.</text>
</comment>
<name>A0A1T3D151_9HYPO</name>
<dbReference type="EMBL" id="LVVK01000002">
    <property type="protein sequence ID" value="OPB46965.1"/>
    <property type="molecule type" value="Genomic_DNA"/>
</dbReference>
<evidence type="ECO:0000313" key="1">
    <source>
        <dbReference type="EMBL" id="OPB46965.1"/>
    </source>
</evidence>
<organism evidence="1 2">
    <name type="scientific">Trichoderma guizhouense</name>
    <dbReference type="NCBI Taxonomy" id="1491466"/>
    <lineage>
        <taxon>Eukaryota</taxon>
        <taxon>Fungi</taxon>
        <taxon>Dikarya</taxon>
        <taxon>Ascomycota</taxon>
        <taxon>Pezizomycotina</taxon>
        <taxon>Sordariomycetes</taxon>
        <taxon>Hypocreomycetidae</taxon>
        <taxon>Hypocreales</taxon>
        <taxon>Hypocreaceae</taxon>
        <taxon>Trichoderma</taxon>
    </lineage>
</organism>
<accession>A0A1T3D151</accession>
<evidence type="ECO:0000313" key="2">
    <source>
        <dbReference type="Proteomes" id="UP000191004"/>
    </source>
</evidence>
<dbReference type="OrthoDB" id="10347599at2759"/>
<protein>
    <submittedName>
        <fullName evidence="1">Uncharacterized protein</fullName>
    </submittedName>
</protein>
<reference evidence="1 2" key="1">
    <citation type="submission" date="2016-04" db="EMBL/GenBank/DDBJ databases">
        <title>Multiple horizontal gene transfer events from other fungi enriched the ability of the initially mycotrophic fungus Trichoderma (Ascomycota) to feed on dead plant biomass.</title>
        <authorList>
            <person name="Atanasova L."/>
            <person name="Chenthamara K."/>
            <person name="Zhang J."/>
            <person name="Grujic M."/>
            <person name="Henrissat B."/>
            <person name="Kuo A."/>
            <person name="Aertz A."/>
            <person name="Salamov A."/>
            <person name="Lipzen A."/>
            <person name="Labutti K."/>
            <person name="Barry K."/>
            <person name="Miao Y."/>
            <person name="Rahimi M.J."/>
            <person name="Shen Q."/>
            <person name="Grigoriev I.V."/>
            <person name="Kubicek C.P."/>
            <person name="Druzhinina I.S."/>
        </authorList>
    </citation>
    <scope>NUCLEOTIDE SEQUENCE [LARGE SCALE GENOMIC DNA]</scope>
    <source>
        <strain evidence="1 2">NJAU 4742</strain>
    </source>
</reference>
<dbReference type="AlphaFoldDB" id="A0A1T3D151"/>
<sequence>MSETVSIEDLEVRRFVRELQNKDSPLRIDCTKAMMSFQDEQRDAEFKRVLRKHGYELLSIEKLVELLMNPPQDLIAPVDKDIETKPSVDLGFFAGVYLITSPPWPSIREITQLVVEDYCISWMENGLRKAFKPAVTVHERVAFDGRKNSEYQVEWGDKETEWFSTRFSTQFDDSTKKFKQMFLGFRNIQGGMQWPFGGIRSDKAI</sequence>
<keyword evidence="2" id="KW-1185">Reference proteome</keyword>
<gene>
    <name evidence="1" type="ORF">A0O28_0070890</name>
</gene>
<proteinExistence type="predicted"/>
<dbReference type="Proteomes" id="UP000191004">
    <property type="component" value="Unassembled WGS sequence"/>
</dbReference>